<feature type="transmembrane region" description="Helical" evidence="1">
    <location>
        <begin position="116"/>
        <end position="147"/>
    </location>
</feature>
<keyword evidence="3" id="KW-1185">Reference proteome</keyword>
<keyword evidence="1" id="KW-1133">Transmembrane helix</keyword>
<name>A0ABY6Z6X9_9BACL</name>
<dbReference type="EMBL" id="CP104064">
    <property type="protein sequence ID" value="WAH38362.1"/>
    <property type="molecule type" value="Genomic_DNA"/>
</dbReference>
<protein>
    <submittedName>
        <fullName evidence="2">Uncharacterized protein</fullName>
    </submittedName>
</protein>
<organism evidence="2 3">
    <name type="scientific">Alicyclobacillus dauci</name>
    <dbReference type="NCBI Taxonomy" id="1475485"/>
    <lineage>
        <taxon>Bacteria</taxon>
        <taxon>Bacillati</taxon>
        <taxon>Bacillota</taxon>
        <taxon>Bacilli</taxon>
        <taxon>Bacillales</taxon>
        <taxon>Alicyclobacillaceae</taxon>
        <taxon>Alicyclobacillus</taxon>
    </lineage>
</organism>
<dbReference type="RefSeq" id="WP_268045928.1">
    <property type="nucleotide sequence ID" value="NZ_CP104064.1"/>
</dbReference>
<proteinExistence type="predicted"/>
<feature type="transmembrane region" description="Helical" evidence="1">
    <location>
        <begin position="226"/>
        <end position="243"/>
    </location>
</feature>
<accession>A0ABY6Z6X9</accession>
<reference evidence="2" key="1">
    <citation type="submission" date="2022-08" db="EMBL/GenBank/DDBJ databases">
        <title>Alicyclobacillus dauci DSM2870, complete genome.</title>
        <authorList>
            <person name="Wang Q."/>
            <person name="Cai R."/>
            <person name="Wang Z."/>
        </authorList>
    </citation>
    <scope>NUCLEOTIDE SEQUENCE</scope>
    <source>
        <strain evidence="2">DSM 28700</strain>
    </source>
</reference>
<keyword evidence="1" id="KW-0472">Membrane</keyword>
<evidence type="ECO:0000313" key="3">
    <source>
        <dbReference type="Proteomes" id="UP001164803"/>
    </source>
</evidence>
<gene>
    <name evidence="2" type="ORF">NZD86_07760</name>
</gene>
<feature type="transmembrane region" description="Helical" evidence="1">
    <location>
        <begin position="249"/>
        <end position="270"/>
    </location>
</feature>
<feature type="transmembrane region" description="Helical" evidence="1">
    <location>
        <begin position="167"/>
        <end position="187"/>
    </location>
</feature>
<evidence type="ECO:0000256" key="1">
    <source>
        <dbReference type="SAM" id="Phobius"/>
    </source>
</evidence>
<dbReference type="Proteomes" id="UP001164803">
    <property type="component" value="Chromosome"/>
</dbReference>
<sequence length="277" mass="29054">MRILQLLTVITSVLTVGILSFAQPVFGDTANPTSSTNVVTINKGQNLHDLMVIGKDLNIAGNVQDNLVAIDCNVRIEAGGHVDTLLAIGGKVTKSQQASVRNALLFTPAGGILNHLALGIAFVSLASLLKFAASVFLVFSSVAFSVLLKSWLHKPLSLLGRSVRKMFAIGIVASLGILAFIVGFGATGIGLPVAVILTLLYGILGLIGIAYISVFLGRMILHPYRADAHVSVLALTGSILIVAGSNIPVVGILLFAVAWCTGTSTFIMSLRRQPDRS</sequence>
<feature type="transmembrane region" description="Helical" evidence="1">
    <location>
        <begin position="193"/>
        <end position="214"/>
    </location>
</feature>
<evidence type="ECO:0000313" key="2">
    <source>
        <dbReference type="EMBL" id="WAH38362.1"/>
    </source>
</evidence>
<keyword evidence="1" id="KW-0812">Transmembrane</keyword>